<organism evidence="4 5">
    <name type="scientific">Nannocystis radixulma</name>
    <dbReference type="NCBI Taxonomy" id="2995305"/>
    <lineage>
        <taxon>Bacteria</taxon>
        <taxon>Pseudomonadati</taxon>
        <taxon>Myxococcota</taxon>
        <taxon>Polyangia</taxon>
        <taxon>Nannocystales</taxon>
        <taxon>Nannocystaceae</taxon>
        <taxon>Nannocystis</taxon>
    </lineage>
</organism>
<evidence type="ECO:0000256" key="1">
    <source>
        <dbReference type="SAM" id="MobiDB-lite"/>
    </source>
</evidence>
<feature type="signal peptide" evidence="2">
    <location>
        <begin position="1"/>
        <end position="20"/>
    </location>
</feature>
<feature type="chain" id="PRO_5047412390" evidence="2">
    <location>
        <begin position="21"/>
        <end position="452"/>
    </location>
</feature>
<dbReference type="InterPro" id="IPR036415">
    <property type="entry name" value="Lamin_tail_dom_sf"/>
</dbReference>
<name>A0ABT5BAQ3_9BACT</name>
<dbReference type="PROSITE" id="PS51257">
    <property type="entry name" value="PROKAR_LIPOPROTEIN"/>
    <property type="match status" value="1"/>
</dbReference>
<dbReference type="RefSeq" id="WP_271999932.1">
    <property type="nucleotide sequence ID" value="NZ_JAQNDN010000010.1"/>
</dbReference>
<reference evidence="4 5" key="1">
    <citation type="submission" date="2022-11" db="EMBL/GenBank/DDBJ databases">
        <title>Minimal conservation of predation-associated metabolite biosynthetic gene clusters underscores biosynthetic potential of Myxococcota including descriptions for ten novel species: Archangium lansinium sp. nov., Myxococcus landrumus sp. nov., Nannocystis bai.</title>
        <authorList>
            <person name="Ahearne A."/>
            <person name="Stevens C."/>
            <person name="Dowd S."/>
        </authorList>
    </citation>
    <scope>NUCLEOTIDE SEQUENCE [LARGE SCALE GENOMIC DNA]</scope>
    <source>
        <strain evidence="4 5">NCELM</strain>
    </source>
</reference>
<feature type="region of interest" description="Disordered" evidence="1">
    <location>
        <begin position="28"/>
        <end position="69"/>
    </location>
</feature>
<gene>
    <name evidence="4" type="ORF">POL58_20355</name>
</gene>
<keyword evidence="5" id="KW-1185">Reference proteome</keyword>
<evidence type="ECO:0000259" key="3">
    <source>
        <dbReference type="PROSITE" id="PS51841"/>
    </source>
</evidence>
<sequence length="452" mass="45857">MFERRIVSVFLSLLAMVVPAALGCNQGGGGGGGGSTADEPADTSGDEPSPGTSTGEEPSVTSEGPIGPVCGDGIVEGDELCDGVELNGMSCADVDPTFTGALGCSADCLAIDASQCVGEAVGEPRIALNELTSKGAEAGPYAGKGDAVELFNAGDGPADLSGWRLSDDDTFPADKTYVFPEGTKLGPGERLVLVELDVMTGEGDLPFGISSSNPETLTLVDADDETRDALTVEGVAAMVSWCRLPDGTGSWAHCEQTLGAPNVEAKAICGDGTRDGAEACDGLDVGAAKCADRGFTGGAMTCTPKCTLDSSMCTADVAVAVNELESTNDDIELFNAGAEAVDISGWILTDLALDATYDPKADLEKLVFLAGTTLAPGQFLVVKKGEQPGQHAFGLSSNGDLVTLLKPDLKRVSEVSYAADQAALSFCRVADGPQGSWAAGCTPTFGAANSAP</sequence>
<feature type="compositionally biased region" description="Polar residues" evidence="1">
    <location>
        <begin position="50"/>
        <end position="62"/>
    </location>
</feature>
<dbReference type="Proteomes" id="UP001217838">
    <property type="component" value="Unassembled WGS sequence"/>
</dbReference>
<evidence type="ECO:0000256" key="2">
    <source>
        <dbReference type="SAM" id="SignalP"/>
    </source>
</evidence>
<feature type="domain" description="LTD" evidence="3">
    <location>
        <begin position="296"/>
        <end position="419"/>
    </location>
</feature>
<evidence type="ECO:0000313" key="4">
    <source>
        <dbReference type="EMBL" id="MDC0670117.1"/>
    </source>
</evidence>
<accession>A0ABT5BAQ3</accession>
<dbReference type="InterPro" id="IPR001322">
    <property type="entry name" value="Lamin_tail_dom"/>
</dbReference>
<dbReference type="Pfam" id="PF00932">
    <property type="entry name" value="LTD"/>
    <property type="match status" value="2"/>
</dbReference>
<protein>
    <submittedName>
        <fullName evidence="4">Lamin tail domain-containing protein</fullName>
    </submittedName>
</protein>
<feature type="domain" description="LTD" evidence="3">
    <location>
        <begin position="112"/>
        <end position="236"/>
    </location>
</feature>
<evidence type="ECO:0000313" key="5">
    <source>
        <dbReference type="Proteomes" id="UP001217838"/>
    </source>
</evidence>
<comment type="caution">
    <text evidence="4">The sequence shown here is derived from an EMBL/GenBank/DDBJ whole genome shotgun (WGS) entry which is preliminary data.</text>
</comment>
<keyword evidence="2" id="KW-0732">Signal</keyword>
<proteinExistence type="predicted"/>
<dbReference type="EMBL" id="JAQNDN010000010">
    <property type="protein sequence ID" value="MDC0670117.1"/>
    <property type="molecule type" value="Genomic_DNA"/>
</dbReference>
<dbReference type="SUPFAM" id="SSF74853">
    <property type="entry name" value="Lamin A/C globular tail domain"/>
    <property type="match status" value="2"/>
</dbReference>
<dbReference type="Gene3D" id="2.60.40.1260">
    <property type="entry name" value="Lamin Tail domain"/>
    <property type="match status" value="2"/>
</dbReference>
<dbReference type="PROSITE" id="PS51841">
    <property type="entry name" value="LTD"/>
    <property type="match status" value="2"/>
</dbReference>